<dbReference type="AlphaFoldDB" id="A0A1R4EHU4"/>
<keyword evidence="2" id="KW-1185">Reference proteome</keyword>
<dbReference type="STRING" id="1945520.A1019T_02046"/>
<gene>
    <name evidence="1" type="ORF">A1019T_02046</name>
</gene>
<organism evidence="1 2">
    <name type="scientific">Psychrobacter pasteurii</name>
    <dbReference type="NCBI Taxonomy" id="1945520"/>
    <lineage>
        <taxon>Bacteria</taxon>
        <taxon>Pseudomonadati</taxon>
        <taxon>Pseudomonadota</taxon>
        <taxon>Gammaproteobacteria</taxon>
        <taxon>Moraxellales</taxon>
        <taxon>Moraxellaceae</taxon>
        <taxon>Psychrobacter</taxon>
    </lineage>
</organism>
<dbReference type="Gene3D" id="3.40.50.2000">
    <property type="entry name" value="Glycogen Phosphorylase B"/>
    <property type="match status" value="1"/>
</dbReference>
<evidence type="ECO:0000313" key="2">
    <source>
        <dbReference type="Proteomes" id="UP000188169"/>
    </source>
</evidence>
<evidence type="ECO:0008006" key="3">
    <source>
        <dbReference type="Google" id="ProtNLM"/>
    </source>
</evidence>
<protein>
    <recommendedName>
        <fullName evidence="3">Glycosyl transferase family 28 C-terminal domain-containing protein</fullName>
    </recommendedName>
</protein>
<sequence>MNIGYYAHHHGSGHCRQADKLAALLPADQRSHFTVFTSLSAETYAFNSIPELQVIRLAAEDELESDTLKGRAGEYWQPNSLHYSPVGNSNIQKRSHKILDSIHKLNIELMIIDVSVEVAMLCRAASIPYLYVRLPGVRDDTPHLNAFAGSLAMIAPYPEALDAGVTPQWLPSKTLYLNFINAVQFANVSYPEFIASLVSFANNNNLPIEVDDRPIITVIKGYGGHEDIDNKLPKLRELLPHALIISLGPIHHDIRDFVDIAAEVNDVTPFIEHSDCLLMACGLNAIAQVYSTDTPLVVLPDFRPHDEQHFTAQALIKEGRAVDWDYFQQLVSRHGNELFSDNSLFMGQASNNSNPAPILESESEIPISAIAISATPISETAISETEVSQSASDNDFVTNTITSNINLKPSIAEEFMQSTKIYTSINSWFQDWLLPRINLQPD</sequence>
<reference evidence="2" key="1">
    <citation type="submission" date="2017-02" db="EMBL/GenBank/DDBJ databases">
        <authorList>
            <person name="Mornico D."/>
        </authorList>
    </citation>
    <scope>NUCLEOTIDE SEQUENCE [LARGE SCALE GENOMIC DNA]</scope>
</reference>
<dbReference type="EMBL" id="FUGD01000121">
    <property type="protein sequence ID" value="SJM38058.1"/>
    <property type="molecule type" value="Genomic_DNA"/>
</dbReference>
<name>A0A1R4EHU4_9GAMM</name>
<dbReference type="Proteomes" id="UP000188169">
    <property type="component" value="Unassembled WGS sequence"/>
</dbReference>
<evidence type="ECO:0000313" key="1">
    <source>
        <dbReference type="EMBL" id="SJM38058.1"/>
    </source>
</evidence>
<accession>A0A1R4EHU4</accession>
<dbReference type="SUPFAM" id="SSF53756">
    <property type="entry name" value="UDP-Glycosyltransferase/glycogen phosphorylase"/>
    <property type="match status" value="1"/>
</dbReference>
<proteinExistence type="predicted"/>